<comment type="caution">
    <text evidence="4">The sequence shown here is derived from an EMBL/GenBank/DDBJ whole genome shotgun (WGS) entry which is preliminary data.</text>
</comment>
<organism evidence="4 5">
    <name type="scientific">Sphingobium terrigena</name>
    <dbReference type="NCBI Taxonomy" id="2304063"/>
    <lineage>
        <taxon>Bacteria</taxon>
        <taxon>Pseudomonadati</taxon>
        <taxon>Pseudomonadota</taxon>
        <taxon>Alphaproteobacteria</taxon>
        <taxon>Sphingomonadales</taxon>
        <taxon>Sphingomonadaceae</taxon>
        <taxon>Sphingobium</taxon>
    </lineage>
</organism>
<evidence type="ECO:0000256" key="3">
    <source>
        <dbReference type="ARBA" id="ARBA00023239"/>
    </source>
</evidence>
<dbReference type="GO" id="GO:0016829">
    <property type="term" value="F:lyase activity"/>
    <property type="evidence" value="ECO:0007669"/>
    <property type="project" value="UniProtKB-KW"/>
</dbReference>
<dbReference type="Gene3D" id="3.90.226.10">
    <property type="entry name" value="2-enoyl-CoA Hydratase, Chain A, domain 1"/>
    <property type="match status" value="1"/>
</dbReference>
<dbReference type="InterPro" id="IPR029045">
    <property type="entry name" value="ClpP/crotonase-like_dom_sf"/>
</dbReference>
<keyword evidence="5" id="KW-1185">Reference proteome</keyword>
<dbReference type="OrthoDB" id="7225138at2"/>
<dbReference type="PANTHER" id="PTHR11941:SF169">
    <property type="entry name" value="(7AS)-7A-METHYL-1,5-DIOXO-2,3,5,6,7,7A-HEXAHYDRO-1H-INDENE-CARBOXYL-COA HYDROLASE"/>
    <property type="match status" value="1"/>
</dbReference>
<keyword evidence="3" id="KW-0456">Lyase</keyword>
<evidence type="ECO:0000256" key="1">
    <source>
        <dbReference type="ARBA" id="ARBA00005254"/>
    </source>
</evidence>
<dbReference type="AlphaFoldDB" id="A0A418YN41"/>
<comment type="similarity">
    <text evidence="1">Belongs to the enoyl-CoA hydratase/isomerase family.</text>
</comment>
<protein>
    <submittedName>
        <fullName evidence="4">Enoyl-CoA hydratase</fullName>
    </submittedName>
</protein>
<dbReference type="SUPFAM" id="SSF52096">
    <property type="entry name" value="ClpP/crotonase"/>
    <property type="match status" value="1"/>
</dbReference>
<keyword evidence="2" id="KW-0443">Lipid metabolism</keyword>
<dbReference type="Pfam" id="PF00378">
    <property type="entry name" value="ECH_1"/>
    <property type="match status" value="1"/>
</dbReference>
<evidence type="ECO:0000313" key="5">
    <source>
        <dbReference type="Proteomes" id="UP000283469"/>
    </source>
</evidence>
<dbReference type="FunFam" id="3.90.226.10:FF:000009">
    <property type="entry name" value="Carnitinyl-CoA dehydratase"/>
    <property type="match status" value="1"/>
</dbReference>
<name>A0A418YN41_9SPHN</name>
<proteinExistence type="inferred from homology"/>
<dbReference type="Gene3D" id="1.10.12.10">
    <property type="entry name" value="Lyase 2-enoyl-coa Hydratase, Chain A, domain 2"/>
    <property type="match status" value="1"/>
</dbReference>
<dbReference type="EMBL" id="QVRA01000024">
    <property type="protein sequence ID" value="RJG52592.1"/>
    <property type="molecule type" value="Genomic_DNA"/>
</dbReference>
<sequence length="261" mass="27596">MSDEADAVLLERVDDHIAVVTLNRPEKRHAVNGAVARRLDAIVKETEADPSVRVVVLTSSGGPTFCAGADLAEVAAGRAADLSTPDGGFGGFVESRRDKPWIVAVRGSALGGGLEFSLACDLRIVGENTVLGLPEVKRGLIAGAGGIYRLPRQIPRAIALEMIAVGEPVDAARAYALGLVNAVVPDGDVLRTALDYARKIAANAPLSVRESLKIARATQDVIEAESILAMQGALDLLMQSEDFKEGPRAFIEKRAPQWIGR</sequence>
<evidence type="ECO:0000313" key="4">
    <source>
        <dbReference type="EMBL" id="RJG52592.1"/>
    </source>
</evidence>
<reference evidence="4 5" key="1">
    <citation type="submission" date="2018-08" db="EMBL/GenBank/DDBJ databases">
        <title>Sphingobium sp. EO9.</title>
        <authorList>
            <person name="Park Y."/>
            <person name="Kim K.H."/>
            <person name="Jeon C.O."/>
        </authorList>
    </citation>
    <scope>NUCLEOTIDE SEQUENCE [LARGE SCALE GENOMIC DNA]</scope>
    <source>
        <strain evidence="4 5">EO9</strain>
    </source>
</reference>
<gene>
    <name evidence="4" type="ORF">D0Z70_19295</name>
</gene>
<dbReference type="GO" id="GO:0006635">
    <property type="term" value="P:fatty acid beta-oxidation"/>
    <property type="evidence" value="ECO:0007669"/>
    <property type="project" value="TreeGrafter"/>
</dbReference>
<evidence type="ECO:0000256" key="2">
    <source>
        <dbReference type="ARBA" id="ARBA00023098"/>
    </source>
</evidence>
<accession>A0A418YN41</accession>
<dbReference type="RefSeq" id="WP_119749282.1">
    <property type="nucleotide sequence ID" value="NZ_QVRA01000024.1"/>
</dbReference>
<dbReference type="PANTHER" id="PTHR11941">
    <property type="entry name" value="ENOYL-COA HYDRATASE-RELATED"/>
    <property type="match status" value="1"/>
</dbReference>
<dbReference type="InterPro" id="IPR001753">
    <property type="entry name" value="Enoyl-CoA_hydra/iso"/>
</dbReference>
<dbReference type="Proteomes" id="UP000283469">
    <property type="component" value="Unassembled WGS sequence"/>
</dbReference>
<dbReference type="CDD" id="cd06558">
    <property type="entry name" value="crotonase-like"/>
    <property type="match status" value="1"/>
</dbReference>
<dbReference type="InterPro" id="IPR014748">
    <property type="entry name" value="Enoyl-CoA_hydra_C"/>
</dbReference>